<dbReference type="GO" id="GO:0036498">
    <property type="term" value="P:IRE1-mediated unfolded protein response"/>
    <property type="evidence" value="ECO:0007669"/>
    <property type="project" value="TreeGrafter"/>
</dbReference>
<evidence type="ECO:0000259" key="20">
    <source>
        <dbReference type="PROSITE" id="PS50011"/>
    </source>
</evidence>
<dbReference type="EC" id="2.7.11.1" evidence="3"/>
<dbReference type="InterPro" id="IPR038357">
    <property type="entry name" value="KEN_sf"/>
</dbReference>
<keyword evidence="15" id="KW-0472">Membrane</keyword>
<dbReference type="InterPro" id="IPR011009">
    <property type="entry name" value="Kinase-like_dom_sf"/>
</dbReference>
<dbReference type="GO" id="GO:0046872">
    <property type="term" value="F:metal ion binding"/>
    <property type="evidence" value="ECO:0007669"/>
    <property type="project" value="UniProtKB-KW"/>
</dbReference>
<feature type="non-terminal residue" evidence="22">
    <location>
        <position position="1"/>
    </location>
</feature>
<comment type="caution">
    <text evidence="22">The sequence shown here is derived from an EMBL/GenBank/DDBJ whole genome shotgun (WGS) entry which is preliminary data.</text>
</comment>
<dbReference type="InterPro" id="IPR010513">
    <property type="entry name" value="KEN_dom"/>
</dbReference>
<keyword evidence="10 22" id="KW-0418">Kinase</keyword>
<keyword evidence="14" id="KW-1133">Transmembrane helix</keyword>
<dbReference type="OrthoDB" id="63989at2759"/>
<dbReference type="Gene3D" id="1.20.1440.180">
    <property type="entry name" value="KEN domain"/>
    <property type="match status" value="1"/>
</dbReference>
<proteinExistence type="predicted"/>
<dbReference type="GO" id="GO:1990604">
    <property type="term" value="C:IRE1-TRAF2-ASK1 complex"/>
    <property type="evidence" value="ECO:0007669"/>
    <property type="project" value="TreeGrafter"/>
</dbReference>
<evidence type="ECO:0000256" key="3">
    <source>
        <dbReference type="ARBA" id="ARBA00012513"/>
    </source>
</evidence>
<dbReference type="GO" id="GO:0051082">
    <property type="term" value="F:unfolded protein binding"/>
    <property type="evidence" value="ECO:0007669"/>
    <property type="project" value="TreeGrafter"/>
</dbReference>
<evidence type="ECO:0000256" key="9">
    <source>
        <dbReference type="ARBA" id="ARBA00022741"/>
    </source>
</evidence>
<evidence type="ECO:0000256" key="19">
    <source>
        <dbReference type="SAM" id="MobiDB-lite"/>
    </source>
</evidence>
<comment type="catalytic activity">
    <reaction evidence="18">
        <text>L-seryl-[protein] + ATP = O-phospho-L-seryl-[protein] + ADP + H(+)</text>
        <dbReference type="Rhea" id="RHEA:17989"/>
        <dbReference type="Rhea" id="RHEA-COMP:9863"/>
        <dbReference type="Rhea" id="RHEA-COMP:11604"/>
        <dbReference type="ChEBI" id="CHEBI:15378"/>
        <dbReference type="ChEBI" id="CHEBI:29999"/>
        <dbReference type="ChEBI" id="CHEBI:30616"/>
        <dbReference type="ChEBI" id="CHEBI:83421"/>
        <dbReference type="ChEBI" id="CHEBI:456216"/>
        <dbReference type="EC" id="2.7.11.1"/>
    </reaction>
    <physiologicalReaction direction="left-to-right" evidence="18">
        <dbReference type="Rhea" id="RHEA:17990"/>
    </physiologicalReaction>
</comment>
<evidence type="ECO:0000313" key="23">
    <source>
        <dbReference type="Proteomes" id="UP000253551"/>
    </source>
</evidence>
<evidence type="ECO:0000256" key="13">
    <source>
        <dbReference type="ARBA" id="ARBA00022842"/>
    </source>
</evidence>
<dbReference type="SUPFAM" id="SSF56112">
    <property type="entry name" value="Protein kinase-like (PK-like)"/>
    <property type="match status" value="1"/>
</dbReference>
<gene>
    <name evidence="22" type="primary">IRE1_2</name>
    <name evidence="22" type="ORF">CU098_002907</name>
</gene>
<dbReference type="GO" id="GO:0004674">
    <property type="term" value="F:protein serine/threonine kinase activity"/>
    <property type="evidence" value="ECO:0007669"/>
    <property type="project" value="UniProtKB-KW"/>
</dbReference>
<feature type="compositionally biased region" description="Basic and acidic residues" evidence="19">
    <location>
        <begin position="255"/>
        <end position="276"/>
    </location>
</feature>
<dbReference type="Gene3D" id="3.30.200.20">
    <property type="entry name" value="Phosphorylase Kinase, domain 1"/>
    <property type="match status" value="1"/>
</dbReference>
<dbReference type="PANTHER" id="PTHR13954">
    <property type="entry name" value="IRE1-RELATED"/>
    <property type="match status" value="1"/>
</dbReference>
<dbReference type="Proteomes" id="UP000253551">
    <property type="component" value="Unassembled WGS sequence"/>
</dbReference>
<dbReference type="PANTHER" id="PTHR13954:SF6">
    <property type="entry name" value="NON-SPECIFIC SERINE_THREONINE PROTEIN KINASE"/>
    <property type="match status" value="1"/>
</dbReference>
<feature type="compositionally biased region" description="Basic and acidic residues" evidence="19">
    <location>
        <begin position="225"/>
        <end position="238"/>
    </location>
</feature>
<keyword evidence="13" id="KW-0460">Magnesium</keyword>
<evidence type="ECO:0000256" key="11">
    <source>
        <dbReference type="ARBA" id="ARBA00022801"/>
    </source>
</evidence>
<evidence type="ECO:0000256" key="8">
    <source>
        <dbReference type="ARBA" id="ARBA00022729"/>
    </source>
</evidence>
<evidence type="ECO:0000256" key="16">
    <source>
        <dbReference type="ARBA" id="ARBA00023180"/>
    </source>
</evidence>
<evidence type="ECO:0000256" key="7">
    <source>
        <dbReference type="ARBA" id="ARBA00022723"/>
    </source>
</evidence>
<dbReference type="EMBL" id="PJQM01002816">
    <property type="protein sequence ID" value="RCH92588.1"/>
    <property type="molecule type" value="Genomic_DNA"/>
</dbReference>
<keyword evidence="23" id="KW-1185">Reference proteome</keyword>
<dbReference type="Gene3D" id="1.10.510.10">
    <property type="entry name" value="Transferase(Phosphotransferase) domain 1"/>
    <property type="match status" value="1"/>
</dbReference>
<dbReference type="GO" id="GO:0005524">
    <property type="term" value="F:ATP binding"/>
    <property type="evidence" value="ECO:0007669"/>
    <property type="project" value="UniProtKB-KW"/>
</dbReference>
<evidence type="ECO:0000256" key="14">
    <source>
        <dbReference type="ARBA" id="ARBA00022989"/>
    </source>
</evidence>
<comment type="cofactor">
    <cofactor evidence="1">
        <name>Mg(2+)</name>
        <dbReference type="ChEBI" id="CHEBI:18420"/>
    </cofactor>
</comment>
<evidence type="ECO:0000256" key="10">
    <source>
        <dbReference type="ARBA" id="ARBA00022777"/>
    </source>
</evidence>
<evidence type="ECO:0000256" key="6">
    <source>
        <dbReference type="ARBA" id="ARBA00022692"/>
    </source>
</evidence>
<dbReference type="AlphaFoldDB" id="A0A367JRQ0"/>
<dbReference type="InterPro" id="IPR045133">
    <property type="entry name" value="IRE1/2-like"/>
</dbReference>
<dbReference type="SMART" id="SM00220">
    <property type="entry name" value="S_TKc"/>
    <property type="match status" value="1"/>
</dbReference>
<feature type="region of interest" description="Disordered" evidence="19">
    <location>
        <begin position="225"/>
        <end position="276"/>
    </location>
</feature>
<evidence type="ECO:0000256" key="12">
    <source>
        <dbReference type="ARBA" id="ARBA00022840"/>
    </source>
</evidence>
<dbReference type="GO" id="GO:0070059">
    <property type="term" value="P:intrinsic apoptotic signaling pathway in response to endoplasmic reticulum stress"/>
    <property type="evidence" value="ECO:0007669"/>
    <property type="project" value="TreeGrafter"/>
</dbReference>
<dbReference type="PROSITE" id="PS50011">
    <property type="entry name" value="PROTEIN_KINASE_DOM"/>
    <property type="match status" value="1"/>
</dbReference>
<keyword evidence="5" id="KW-0808">Transferase</keyword>
<dbReference type="GO" id="GO:0016787">
    <property type="term" value="F:hydrolase activity"/>
    <property type="evidence" value="ECO:0007669"/>
    <property type="project" value="UniProtKB-KW"/>
</dbReference>
<reference evidence="22 23" key="1">
    <citation type="journal article" date="2018" name="G3 (Bethesda)">
        <title>Phylogenetic and Phylogenomic Definition of Rhizopus Species.</title>
        <authorList>
            <person name="Gryganskyi A.P."/>
            <person name="Golan J."/>
            <person name="Dolatabadi S."/>
            <person name="Mondo S."/>
            <person name="Robb S."/>
            <person name="Idnurm A."/>
            <person name="Muszewska A."/>
            <person name="Steczkiewicz K."/>
            <person name="Masonjones S."/>
            <person name="Liao H.L."/>
            <person name="Gajdeczka M.T."/>
            <person name="Anike F."/>
            <person name="Vuek A."/>
            <person name="Anishchenko I.M."/>
            <person name="Voigt K."/>
            <person name="de Hoog G.S."/>
            <person name="Smith M.E."/>
            <person name="Heitman J."/>
            <person name="Vilgalys R."/>
            <person name="Stajich J.E."/>
        </authorList>
    </citation>
    <scope>NUCLEOTIDE SEQUENCE [LARGE SCALE GENOMIC DNA]</scope>
    <source>
        <strain evidence="22 23">LSU 92-RS-03</strain>
    </source>
</reference>
<keyword evidence="4" id="KW-0723">Serine/threonine-protein kinase</keyword>
<name>A0A367JRQ0_RHIST</name>
<keyword evidence="7" id="KW-0479">Metal-binding</keyword>
<evidence type="ECO:0000256" key="4">
    <source>
        <dbReference type="ARBA" id="ARBA00022527"/>
    </source>
</evidence>
<feature type="domain" description="KEN" evidence="21">
    <location>
        <begin position="600"/>
        <end position="679"/>
    </location>
</feature>
<dbReference type="PROSITE" id="PS00108">
    <property type="entry name" value="PROTEIN_KINASE_ST"/>
    <property type="match status" value="1"/>
</dbReference>
<dbReference type="STRING" id="4846.A0A367JRQ0"/>
<keyword evidence="8" id="KW-0732">Signal</keyword>
<comment type="subcellular location">
    <subcellularLocation>
        <location evidence="2">Membrane</location>
        <topology evidence="2">Single-pass membrane protein</topology>
    </subcellularLocation>
</comment>
<feature type="domain" description="Protein kinase" evidence="20">
    <location>
        <begin position="305"/>
        <end position="597"/>
    </location>
</feature>
<dbReference type="Pfam" id="PF00069">
    <property type="entry name" value="Pkinase"/>
    <property type="match status" value="1"/>
</dbReference>
<dbReference type="Pfam" id="PF06479">
    <property type="entry name" value="Ribonuc_2-5A"/>
    <property type="match status" value="1"/>
</dbReference>
<dbReference type="GO" id="GO:0004521">
    <property type="term" value="F:RNA endonuclease activity"/>
    <property type="evidence" value="ECO:0007669"/>
    <property type="project" value="InterPro"/>
</dbReference>
<evidence type="ECO:0000256" key="5">
    <source>
        <dbReference type="ARBA" id="ARBA00022679"/>
    </source>
</evidence>
<dbReference type="InterPro" id="IPR008271">
    <property type="entry name" value="Ser/Thr_kinase_AS"/>
</dbReference>
<evidence type="ECO:0000256" key="15">
    <source>
        <dbReference type="ARBA" id="ARBA00023136"/>
    </source>
</evidence>
<keyword evidence="9" id="KW-0547">Nucleotide-binding</keyword>
<keyword evidence="16" id="KW-0325">Glycoprotein</keyword>
<protein>
    <recommendedName>
        <fullName evidence="3">non-specific serine/threonine protein kinase</fullName>
        <ecNumber evidence="3">2.7.11.1</ecNumber>
    </recommendedName>
</protein>
<keyword evidence="6" id="KW-0812">Transmembrane</keyword>
<evidence type="ECO:0000259" key="21">
    <source>
        <dbReference type="PROSITE" id="PS51392"/>
    </source>
</evidence>
<organism evidence="22 23">
    <name type="scientific">Rhizopus stolonifer</name>
    <name type="common">Rhizopus nigricans</name>
    <dbReference type="NCBI Taxonomy" id="4846"/>
    <lineage>
        <taxon>Eukaryota</taxon>
        <taxon>Fungi</taxon>
        <taxon>Fungi incertae sedis</taxon>
        <taxon>Mucoromycota</taxon>
        <taxon>Mucoromycotina</taxon>
        <taxon>Mucoromycetes</taxon>
        <taxon>Mucorales</taxon>
        <taxon>Mucorineae</taxon>
        <taxon>Rhizopodaceae</taxon>
        <taxon>Rhizopus</taxon>
    </lineage>
</organism>
<dbReference type="InterPro" id="IPR000719">
    <property type="entry name" value="Prot_kinase_dom"/>
</dbReference>
<dbReference type="GO" id="GO:0006397">
    <property type="term" value="P:mRNA processing"/>
    <property type="evidence" value="ECO:0007669"/>
    <property type="project" value="InterPro"/>
</dbReference>
<keyword evidence="12" id="KW-0067">ATP-binding</keyword>
<keyword evidence="11" id="KW-0378">Hydrolase</keyword>
<dbReference type="FunFam" id="3.30.200.20:FF:000077">
    <property type="entry name" value="Putative Serine/threonine-protein kinase/endoribonuclease IRE1"/>
    <property type="match status" value="1"/>
</dbReference>
<dbReference type="CDD" id="cd13982">
    <property type="entry name" value="STKc_IRE1"/>
    <property type="match status" value="1"/>
</dbReference>
<sequence>NMLWSRDLSYPIVSVFDVYRRDDFTIALSRQEPPRSLNYGRVGEMLRLMNRQNGLTTAYVGVHEGSLYAMSTKNYPLVQLSQWASMYTGRKPADRNLMIEGRMDIAPHESCCQGCEYHTDCIIGQHLIQHQVIEAPQVLSPGDYPPNMQIYQEPKSGFFHDGFGKFWKSYILVSAVIVYVYKDRMVTFYEVKVLPKWKQIQKKRAKVKKTKARIAAAIQAERENIKRTRELKASPKSEKKSKRKQQQEDDNESDQETKTVKHETSDQETQKENEAKKAAEIKVVKTTSTGLDLENFKQSQSRVLEISENVLGYGSHGTVVYKGEFDGREVAVKRLLVDFYDVALKEVKLLQESDDHPNVVRYFYKEESDRFLYIALELCYGSLNDYMERSLSTDDMMLCDTMNPANILSQMTSGIQYLHSLNIVHRDIKPHNILLAPTKHRVRGSPIVRILISDFGLCKKLDGEQSSFNYTAASPAGTSGWRAPELLAGALATSLSDSSQSSSDPTLLMTGRRVKATRAIDVFSAGCVFYYVLSGGDHPFGNRFGRENNILNNDYDLNKLDSMGEDGVEAKDLVARMISTDPKSRPRADAILSHPFFWTTSKRLAFLQDASDRFEIEEREPPSALLLELESEANKVIGGDWYRRIDRIVANDLGKFRKYDGKRVRDLLRALRNKRVIHN</sequence>
<comment type="catalytic activity">
    <reaction evidence="17">
        <text>L-threonyl-[protein] + ATP = O-phospho-L-threonyl-[protein] + ADP + H(+)</text>
        <dbReference type="Rhea" id="RHEA:46608"/>
        <dbReference type="Rhea" id="RHEA-COMP:11060"/>
        <dbReference type="Rhea" id="RHEA-COMP:11605"/>
        <dbReference type="ChEBI" id="CHEBI:15378"/>
        <dbReference type="ChEBI" id="CHEBI:30013"/>
        <dbReference type="ChEBI" id="CHEBI:30616"/>
        <dbReference type="ChEBI" id="CHEBI:61977"/>
        <dbReference type="ChEBI" id="CHEBI:456216"/>
        <dbReference type="EC" id="2.7.11.1"/>
    </reaction>
    <physiologicalReaction direction="left-to-right" evidence="17">
        <dbReference type="Rhea" id="RHEA:46609"/>
    </physiologicalReaction>
</comment>
<evidence type="ECO:0000256" key="17">
    <source>
        <dbReference type="ARBA" id="ARBA00048659"/>
    </source>
</evidence>
<accession>A0A367JRQ0</accession>
<evidence type="ECO:0000313" key="22">
    <source>
        <dbReference type="EMBL" id="RCH92588.1"/>
    </source>
</evidence>
<dbReference type="FunFam" id="1.10.510.10:FF:000572">
    <property type="entry name" value="Serine/threonine-protein kinase/endoribonuclease IRE1"/>
    <property type="match status" value="1"/>
</dbReference>
<evidence type="ECO:0000256" key="2">
    <source>
        <dbReference type="ARBA" id="ARBA00004167"/>
    </source>
</evidence>
<dbReference type="PROSITE" id="PS51392">
    <property type="entry name" value="KEN"/>
    <property type="match status" value="1"/>
</dbReference>
<evidence type="ECO:0000256" key="18">
    <source>
        <dbReference type="ARBA" id="ARBA00048977"/>
    </source>
</evidence>
<evidence type="ECO:0000256" key="1">
    <source>
        <dbReference type="ARBA" id="ARBA00001946"/>
    </source>
</evidence>